<keyword evidence="1" id="KW-0812">Transmembrane</keyword>
<dbReference type="Gene3D" id="1.20.144.10">
    <property type="entry name" value="Phosphatidic acid phosphatase type 2/haloperoxidase"/>
    <property type="match status" value="1"/>
</dbReference>
<keyword evidence="1" id="KW-0472">Membrane</keyword>
<dbReference type="Pfam" id="PF01569">
    <property type="entry name" value="PAP2"/>
    <property type="match status" value="1"/>
</dbReference>
<feature type="signal peptide" evidence="2">
    <location>
        <begin position="1"/>
        <end position="20"/>
    </location>
</feature>
<proteinExistence type="predicted"/>
<gene>
    <name evidence="4" type="ORF">GCM10011323_19330</name>
</gene>
<feature type="chain" id="PRO_5046337408" description="Phosphatidic acid phosphatase type 2/haloperoxidase domain-containing protein" evidence="2">
    <location>
        <begin position="21"/>
        <end position="273"/>
    </location>
</feature>
<accession>A0ABQ1W4S0</accession>
<dbReference type="Proteomes" id="UP000634043">
    <property type="component" value="Unassembled WGS sequence"/>
</dbReference>
<dbReference type="InterPro" id="IPR036938">
    <property type="entry name" value="PAP2/HPO_sf"/>
</dbReference>
<evidence type="ECO:0000256" key="1">
    <source>
        <dbReference type="SAM" id="Phobius"/>
    </source>
</evidence>
<feature type="transmembrane region" description="Helical" evidence="1">
    <location>
        <begin position="255"/>
        <end position="272"/>
    </location>
</feature>
<dbReference type="InterPro" id="IPR000326">
    <property type="entry name" value="PAP2/HPO"/>
</dbReference>
<dbReference type="SMART" id="SM00014">
    <property type="entry name" value="acidPPc"/>
    <property type="match status" value="1"/>
</dbReference>
<keyword evidence="2" id="KW-0732">Signal</keyword>
<evidence type="ECO:0000313" key="4">
    <source>
        <dbReference type="EMBL" id="GGG15051.1"/>
    </source>
</evidence>
<keyword evidence="5" id="KW-1185">Reference proteome</keyword>
<evidence type="ECO:0000313" key="5">
    <source>
        <dbReference type="Proteomes" id="UP000634043"/>
    </source>
</evidence>
<sequence>MKKYVYCFFLSWLALPPVFAHQPQNTLPHIPDTAVVEQLTDTTAQVTDRRKLSVFARKAAVPVLLIGLGVTHMDDEGLFEGSRGLRRVVQRGYADYNTRVDDYLYHTPLALTVGLNLAGVKGEHHYAEQALLLGMTHFINRVITNNLKSITAINRPDGSNNDAFPSAHTSKAFAYATFFHKEYGGRSIWYSIAAYSAATATGTLRILNDKHWLSDVLAGAGIGILSAELVYLVYPRLQEIIDRSFHSRQQNKLVMMPYYGGGAGGIALVWQLH</sequence>
<evidence type="ECO:0000256" key="2">
    <source>
        <dbReference type="SAM" id="SignalP"/>
    </source>
</evidence>
<protein>
    <recommendedName>
        <fullName evidence="3">Phosphatidic acid phosphatase type 2/haloperoxidase domain-containing protein</fullName>
    </recommendedName>
</protein>
<dbReference type="EMBL" id="BMFP01000003">
    <property type="protein sequence ID" value="GGG15051.1"/>
    <property type="molecule type" value="Genomic_DNA"/>
</dbReference>
<name>A0ABQ1W4S0_9BACT</name>
<feature type="transmembrane region" description="Helical" evidence="1">
    <location>
        <begin position="212"/>
        <end position="234"/>
    </location>
</feature>
<dbReference type="RefSeq" id="WP_188501332.1">
    <property type="nucleotide sequence ID" value="NZ_BMFP01000003.1"/>
</dbReference>
<reference evidence="5" key="1">
    <citation type="journal article" date="2019" name="Int. J. Syst. Evol. Microbiol.">
        <title>The Global Catalogue of Microorganisms (GCM) 10K type strain sequencing project: providing services to taxonomists for standard genome sequencing and annotation.</title>
        <authorList>
            <consortium name="The Broad Institute Genomics Platform"/>
            <consortium name="The Broad Institute Genome Sequencing Center for Infectious Disease"/>
            <person name="Wu L."/>
            <person name="Ma J."/>
        </authorList>
    </citation>
    <scope>NUCLEOTIDE SEQUENCE [LARGE SCALE GENOMIC DNA]</scope>
    <source>
        <strain evidence="5">CGMCC 1.12749</strain>
    </source>
</reference>
<dbReference type="SUPFAM" id="SSF48317">
    <property type="entry name" value="Acid phosphatase/Vanadium-dependent haloperoxidase"/>
    <property type="match status" value="1"/>
</dbReference>
<keyword evidence="1" id="KW-1133">Transmembrane helix</keyword>
<dbReference type="CDD" id="cd03394">
    <property type="entry name" value="PAP2_like_5"/>
    <property type="match status" value="1"/>
</dbReference>
<feature type="domain" description="Phosphatidic acid phosphatase type 2/haloperoxidase" evidence="3">
    <location>
        <begin position="130"/>
        <end position="231"/>
    </location>
</feature>
<comment type="caution">
    <text evidence="4">The sequence shown here is derived from an EMBL/GenBank/DDBJ whole genome shotgun (WGS) entry which is preliminary data.</text>
</comment>
<organism evidence="4 5">
    <name type="scientific">Pontibacter amylolyticus</name>
    <dbReference type="NCBI Taxonomy" id="1424080"/>
    <lineage>
        <taxon>Bacteria</taxon>
        <taxon>Pseudomonadati</taxon>
        <taxon>Bacteroidota</taxon>
        <taxon>Cytophagia</taxon>
        <taxon>Cytophagales</taxon>
        <taxon>Hymenobacteraceae</taxon>
        <taxon>Pontibacter</taxon>
    </lineage>
</organism>
<evidence type="ECO:0000259" key="3">
    <source>
        <dbReference type="SMART" id="SM00014"/>
    </source>
</evidence>